<evidence type="ECO:0000313" key="2">
    <source>
        <dbReference type="EMBL" id="KAG9468319.1"/>
    </source>
</evidence>
<proteinExistence type="predicted"/>
<comment type="caution">
    <text evidence="2">The sequence shown here is derived from an EMBL/GenBank/DDBJ whole genome shotgun (WGS) entry which is preliminary data.</text>
</comment>
<gene>
    <name evidence="2" type="ORF">GDO78_022966</name>
</gene>
<dbReference type="Proteomes" id="UP000770717">
    <property type="component" value="Unassembled WGS sequence"/>
</dbReference>
<evidence type="ECO:0000313" key="3">
    <source>
        <dbReference type="Proteomes" id="UP000770717"/>
    </source>
</evidence>
<sequence length="104" mass="11525">MGESAPEITSLSIIPATIGPCEPTETDRCDGDLFPQSAAAGPYLQEAARRSTTSEFLPVSDTSSNLNLRWQHPERLVRFEGTERQILKRSVAPQQQTDIYYAGR</sequence>
<dbReference type="AlphaFoldDB" id="A0A8J6JY75"/>
<evidence type="ECO:0000256" key="1">
    <source>
        <dbReference type="SAM" id="MobiDB-lite"/>
    </source>
</evidence>
<accession>A0A8J6JY75</accession>
<dbReference type="EMBL" id="WNTK01000927">
    <property type="protein sequence ID" value="KAG9468319.1"/>
    <property type="molecule type" value="Genomic_DNA"/>
</dbReference>
<protein>
    <submittedName>
        <fullName evidence="2">Uncharacterized protein</fullName>
    </submittedName>
</protein>
<feature type="region of interest" description="Disordered" evidence="1">
    <location>
        <begin position="1"/>
        <end position="36"/>
    </location>
</feature>
<reference evidence="2" key="1">
    <citation type="thesis" date="2020" institute="ProQuest LLC" country="789 East Eisenhower Parkway, Ann Arbor, MI, USA">
        <title>Comparative Genomics and Chromosome Evolution.</title>
        <authorList>
            <person name="Mudd A.B."/>
        </authorList>
    </citation>
    <scope>NUCLEOTIDE SEQUENCE</scope>
    <source>
        <strain evidence="2">HN-11 Male</strain>
        <tissue evidence="2">Kidney and liver</tissue>
    </source>
</reference>
<organism evidence="2 3">
    <name type="scientific">Eleutherodactylus coqui</name>
    <name type="common">Puerto Rican coqui</name>
    <dbReference type="NCBI Taxonomy" id="57060"/>
    <lineage>
        <taxon>Eukaryota</taxon>
        <taxon>Metazoa</taxon>
        <taxon>Chordata</taxon>
        <taxon>Craniata</taxon>
        <taxon>Vertebrata</taxon>
        <taxon>Euteleostomi</taxon>
        <taxon>Amphibia</taxon>
        <taxon>Batrachia</taxon>
        <taxon>Anura</taxon>
        <taxon>Neobatrachia</taxon>
        <taxon>Hyloidea</taxon>
        <taxon>Eleutherodactylidae</taxon>
        <taxon>Eleutherodactylinae</taxon>
        <taxon>Eleutherodactylus</taxon>
        <taxon>Eleutherodactylus</taxon>
    </lineage>
</organism>
<keyword evidence="3" id="KW-1185">Reference proteome</keyword>
<name>A0A8J6JY75_ELECQ</name>